<keyword evidence="2 5" id="KW-0238">DNA-binding</keyword>
<dbReference type="GO" id="GO:0000981">
    <property type="term" value="F:DNA-binding transcription factor activity, RNA polymerase II-specific"/>
    <property type="evidence" value="ECO:0007669"/>
    <property type="project" value="InterPro"/>
</dbReference>
<protein>
    <recommendedName>
        <fullName evidence="8">Homeobox domain-containing protein</fullName>
    </recommendedName>
</protein>
<dbReference type="InterPro" id="IPR017970">
    <property type="entry name" value="Homeobox_CS"/>
</dbReference>
<evidence type="ECO:0000256" key="6">
    <source>
        <dbReference type="RuleBase" id="RU000682"/>
    </source>
</evidence>
<comment type="caution">
    <text evidence="9">The sequence shown here is derived from an EMBL/GenBank/DDBJ whole genome shotgun (WGS) entry which is preliminary data.</text>
</comment>
<feature type="compositionally biased region" description="Polar residues" evidence="7">
    <location>
        <begin position="84"/>
        <end position="93"/>
    </location>
</feature>
<evidence type="ECO:0000256" key="7">
    <source>
        <dbReference type="SAM" id="MobiDB-lite"/>
    </source>
</evidence>
<dbReference type="InterPro" id="IPR050848">
    <property type="entry name" value="Homeobox_TF"/>
</dbReference>
<dbReference type="SMART" id="SM00389">
    <property type="entry name" value="HOX"/>
    <property type="match status" value="1"/>
</dbReference>
<keyword evidence="4 5" id="KW-0539">Nucleus</keyword>
<feature type="domain" description="Homeobox" evidence="8">
    <location>
        <begin position="115"/>
        <end position="175"/>
    </location>
</feature>
<keyword evidence="3 5" id="KW-0371">Homeobox</keyword>
<dbReference type="PANTHER" id="PTHR24333:SF5">
    <property type="entry name" value="VENT HOMEOBOX"/>
    <property type="match status" value="1"/>
</dbReference>
<sequence length="275" mass="30917">MDLSSTYQKPAKMSFSIENLAKSSRSEKSEHTQPAVINFNDSMFTPVKLQSEVSPMTSTPLSLPLALPNSGLKLKRKRNHSFDSENSSLNSTDSKSRDCISPNSTTDDSDSNTSESRKRARVAFTNNQVNELEKRYKSSKYLPIEERAGIAQRLNLSEQQIKTWFQNRRMKEKRQQKDGKTSYFPSGDVEASQLAAMGIPCPPPHNVSGTQSTQMPGYFSHQQYPASPASQQVFDPRFVPSYMYGYTPMSSVTFSGYSQNIYNGLSPKIVQQHRV</sequence>
<evidence type="ECO:0000259" key="8">
    <source>
        <dbReference type="PROSITE" id="PS50071"/>
    </source>
</evidence>
<dbReference type="GO" id="GO:0003677">
    <property type="term" value="F:DNA binding"/>
    <property type="evidence" value="ECO:0007669"/>
    <property type="project" value="UniProtKB-UniRule"/>
</dbReference>
<name>A0A8B6HPI2_MYTGA</name>
<dbReference type="PROSITE" id="PS00027">
    <property type="entry name" value="HOMEOBOX_1"/>
    <property type="match status" value="1"/>
</dbReference>
<evidence type="ECO:0000313" key="9">
    <source>
        <dbReference type="EMBL" id="VDI82447.1"/>
    </source>
</evidence>
<dbReference type="CDD" id="cd00086">
    <property type="entry name" value="homeodomain"/>
    <property type="match status" value="1"/>
</dbReference>
<feature type="compositionally biased region" description="Low complexity" evidence="7">
    <location>
        <begin position="103"/>
        <end position="114"/>
    </location>
</feature>
<dbReference type="Proteomes" id="UP000596742">
    <property type="component" value="Unassembled WGS sequence"/>
</dbReference>
<feature type="DNA-binding region" description="Homeobox" evidence="5">
    <location>
        <begin position="117"/>
        <end position="176"/>
    </location>
</feature>
<accession>A0A8B6HPI2</accession>
<evidence type="ECO:0000313" key="10">
    <source>
        <dbReference type="Proteomes" id="UP000596742"/>
    </source>
</evidence>
<reference evidence="9" key="1">
    <citation type="submission" date="2018-11" db="EMBL/GenBank/DDBJ databases">
        <authorList>
            <person name="Alioto T."/>
            <person name="Alioto T."/>
        </authorList>
    </citation>
    <scope>NUCLEOTIDE SEQUENCE</scope>
</reference>
<dbReference type="OrthoDB" id="6268633at2759"/>
<dbReference type="PANTHER" id="PTHR24333">
    <property type="entry name" value="HOMEO BOX HB9 LIKE A-RELATED"/>
    <property type="match status" value="1"/>
</dbReference>
<feature type="region of interest" description="Disordered" evidence="7">
    <location>
        <begin position="21"/>
        <end position="42"/>
    </location>
</feature>
<dbReference type="InterPro" id="IPR009057">
    <property type="entry name" value="Homeodomain-like_sf"/>
</dbReference>
<organism evidence="9 10">
    <name type="scientific">Mytilus galloprovincialis</name>
    <name type="common">Mediterranean mussel</name>
    <dbReference type="NCBI Taxonomy" id="29158"/>
    <lineage>
        <taxon>Eukaryota</taxon>
        <taxon>Metazoa</taxon>
        <taxon>Spiralia</taxon>
        <taxon>Lophotrochozoa</taxon>
        <taxon>Mollusca</taxon>
        <taxon>Bivalvia</taxon>
        <taxon>Autobranchia</taxon>
        <taxon>Pteriomorphia</taxon>
        <taxon>Mytilida</taxon>
        <taxon>Mytiloidea</taxon>
        <taxon>Mytilidae</taxon>
        <taxon>Mytilinae</taxon>
        <taxon>Mytilus</taxon>
    </lineage>
</organism>
<proteinExistence type="predicted"/>
<feature type="region of interest" description="Disordered" evidence="7">
    <location>
        <begin position="76"/>
        <end position="122"/>
    </location>
</feature>
<dbReference type="InterPro" id="IPR001356">
    <property type="entry name" value="HD"/>
</dbReference>
<dbReference type="Pfam" id="PF00046">
    <property type="entry name" value="Homeodomain"/>
    <property type="match status" value="1"/>
</dbReference>
<dbReference type="GO" id="GO:0005634">
    <property type="term" value="C:nucleus"/>
    <property type="evidence" value="ECO:0007669"/>
    <property type="project" value="UniProtKB-SubCell"/>
</dbReference>
<evidence type="ECO:0000256" key="4">
    <source>
        <dbReference type="ARBA" id="ARBA00023242"/>
    </source>
</evidence>
<dbReference type="AlphaFoldDB" id="A0A8B6HPI2"/>
<comment type="subcellular location">
    <subcellularLocation>
        <location evidence="1 5 6">Nucleus</location>
    </subcellularLocation>
</comment>
<evidence type="ECO:0000256" key="5">
    <source>
        <dbReference type="PROSITE-ProRule" id="PRU00108"/>
    </source>
</evidence>
<evidence type="ECO:0000256" key="2">
    <source>
        <dbReference type="ARBA" id="ARBA00023125"/>
    </source>
</evidence>
<dbReference type="PROSITE" id="PS50071">
    <property type="entry name" value="HOMEOBOX_2"/>
    <property type="match status" value="1"/>
</dbReference>
<dbReference type="SUPFAM" id="SSF46689">
    <property type="entry name" value="Homeodomain-like"/>
    <property type="match status" value="1"/>
</dbReference>
<evidence type="ECO:0000256" key="3">
    <source>
        <dbReference type="ARBA" id="ARBA00023155"/>
    </source>
</evidence>
<keyword evidence="10" id="KW-1185">Reference proteome</keyword>
<gene>
    <name evidence="9" type="ORF">MGAL_10B093947</name>
</gene>
<evidence type="ECO:0000256" key="1">
    <source>
        <dbReference type="ARBA" id="ARBA00004123"/>
    </source>
</evidence>
<dbReference type="EMBL" id="UYJE01010356">
    <property type="protein sequence ID" value="VDI82447.1"/>
    <property type="molecule type" value="Genomic_DNA"/>
</dbReference>
<dbReference type="Gene3D" id="1.10.10.60">
    <property type="entry name" value="Homeodomain-like"/>
    <property type="match status" value="1"/>
</dbReference>